<gene>
    <name evidence="1" type="ORF">BC936DRAFT_145972</name>
</gene>
<protein>
    <submittedName>
        <fullName evidence="1">Uncharacterized protein</fullName>
    </submittedName>
</protein>
<sequence length="272" mass="30994">MHQSGKWLLSSGSYVEDIIFNHGQKLSTESLMHSWIIDLNDAETTNLFTSAEQGEIRATIRKVPEVSRGYAQSLIRFAQARTADELRHIMETTSFRPEDEAYDREKHFDAEWAENVVRNFLMDVGDPAQRLQKAHLEGWFDANVWVSIIDRAFGNLHDIELVRKESASVSTSARKNRARSRSERKKMGRRIDGIFRSPVNNLEFGAIEVGKMFDGTAGTKRLNDYHKLAKVMHDMLVSLGRYVKNEEVKVKKLQVVGLLHSGRSCDATVVTE</sequence>
<dbReference type="Proteomes" id="UP000268093">
    <property type="component" value="Unassembled WGS sequence"/>
</dbReference>
<dbReference type="AlphaFoldDB" id="A0A433D8L9"/>
<keyword evidence="2" id="KW-1185">Reference proteome</keyword>
<evidence type="ECO:0000313" key="2">
    <source>
        <dbReference type="Proteomes" id="UP000268093"/>
    </source>
</evidence>
<comment type="caution">
    <text evidence="1">The sequence shown here is derived from an EMBL/GenBank/DDBJ whole genome shotgun (WGS) entry which is preliminary data.</text>
</comment>
<reference evidence="1 2" key="1">
    <citation type="journal article" date="2018" name="New Phytol.">
        <title>Phylogenomics of Endogonaceae and evolution of mycorrhizas within Mucoromycota.</title>
        <authorList>
            <person name="Chang Y."/>
            <person name="Desiro A."/>
            <person name="Na H."/>
            <person name="Sandor L."/>
            <person name="Lipzen A."/>
            <person name="Clum A."/>
            <person name="Barry K."/>
            <person name="Grigoriev I.V."/>
            <person name="Martin F.M."/>
            <person name="Stajich J.E."/>
            <person name="Smith M.E."/>
            <person name="Bonito G."/>
            <person name="Spatafora J.W."/>
        </authorList>
    </citation>
    <scope>NUCLEOTIDE SEQUENCE [LARGE SCALE GENOMIC DNA]</scope>
    <source>
        <strain evidence="1 2">GMNB39</strain>
    </source>
</reference>
<dbReference type="OrthoDB" id="2444672at2759"/>
<proteinExistence type="predicted"/>
<name>A0A433D8L9_9FUNG</name>
<dbReference type="EMBL" id="RBNI01004795">
    <property type="protein sequence ID" value="RUP47227.1"/>
    <property type="molecule type" value="Genomic_DNA"/>
</dbReference>
<organism evidence="1 2">
    <name type="scientific">Jimgerdemannia flammicorona</name>
    <dbReference type="NCBI Taxonomy" id="994334"/>
    <lineage>
        <taxon>Eukaryota</taxon>
        <taxon>Fungi</taxon>
        <taxon>Fungi incertae sedis</taxon>
        <taxon>Mucoromycota</taxon>
        <taxon>Mucoromycotina</taxon>
        <taxon>Endogonomycetes</taxon>
        <taxon>Endogonales</taxon>
        <taxon>Endogonaceae</taxon>
        <taxon>Jimgerdemannia</taxon>
    </lineage>
</organism>
<evidence type="ECO:0000313" key="1">
    <source>
        <dbReference type="EMBL" id="RUP47227.1"/>
    </source>
</evidence>
<accession>A0A433D8L9</accession>